<dbReference type="InterPro" id="IPR001584">
    <property type="entry name" value="Integrase_cat-core"/>
</dbReference>
<dbReference type="Gene3D" id="3.30.420.10">
    <property type="entry name" value="Ribonuclease H-like superfamily/Ribonuclease H"/>
    <property type="match status" value="1"/>
</dbReference>
<dbReference type="PANTHER" id="PTHR41694:SF5">
    <property type="entry name" value="RIBONUCLEASE H"/>
    <property type="match status" value="1"/>
</dbReference>
<dbReference type="PANTHER" id="PTHR41694">
    <property type="entry name" value="ENDOGENOUS RETROVIRUS GROUP K MEMBER POL PROTEIN"/>
    <property type="match status" value="1"/>
</dbReference>
<evidence type="ECO:0000256" key="2">
    <source>
        <dbReference type="ARBA" id="ARBA00022695"/>
    </source>
</evidence>
<reference evidence="8" key="1">
    <citation type="submission" date="2022-03" db="EMBL/GenBank/DDBJ databases">
        <authorList>
            <person name="Alioto T."/>
            <person name="Alioto T."/>
            <person name="Gomez Garrido J."/>
        </authorList>
    </citation>
    <scope>NUCLEOTIDE SEQUENCE</scope>
</reference>
<keyword evidence="5" id="KW-0378">Hydrolase</keyword>
<dbReference type="GO" id="GO:0003676">
    <property type="term" value="F:nucleic acid binding"/>
    <property type="evidence" value="ECO:0007669"/>
    <property type="project" value="InterPro"/>
</dbReference>
<evidence type="ECO:0000256" key="4">
    <source>
        <dbReference type="ARBA" id="ARBA00022759"/>
    </source>
</evidence>
<dbReference type="SUPFAM" id="SSF53098">
    <property type="entry name" value="Ribonuclease H-like"/>
    <property type="match status" value="1"/>
</dbReference>
<keyword evidence="1" id="KW-0808">Transferase</keyword>
<evidence type="ECO:0000313" key="9">
    <source>
        <dbReference type="Proteomes" id="UP001295444"/>
    </source>
</evidence>
<dbReference type="InterPro" id="IPR036397">
    <property type="entry name" value="RNaseH_sf"/>
</dbReference>
<keyword evidence="2" id="KW-0548">Nucleotidyltransferase</keyword>
<feature type="non-terminal residue" evidence="8">
    <location>
        <position position="1"/>
    </location>
</feature>
<dbReference type="PROSITE" id="PS50994">
    <property type="entry name" value="INTEGRASE"/>
    <property type="match status" value="1"/>
</dbReference>
<dbReference type="InterPro" id="IPR012337">
    <property type="entry name" value="RNaseH-like_sf"/>
</dbReference>
<sequence>IKYGPINSGPMSVLHAILTHDNPNLSKTQPEEHDCIHTIHTHTSPRLDLMDTPQPGSEDVFVDGSCSRPVDGQYQTGAHTQGRDDISLGNALADRIAKEVASQTIYYLMIFSIFSPPTCPEEQLLQELQGFATHEDIAYWKKQGLEKDQNGLYSKEGKIGIPESSAPIFISQAHGVGHKGLKVTLGLIQQHFVILNLSLHCQVYLQRCVQCLQTNTTVTHKARHEHLPPPTGPFTHLQVDFTHIPKTGKRQQYLLVIVDHFSKWPEAFVTNKEDARTVVKILTTEIIPRYGCPLQINSDNGPAFASKVTQELAKWLQVTWKFNVPYHPQSSEPDTKDHYPQTRLCKLTPIVLLNQYFGGAVLKRLEHKRILYVMAAKPALYLILQLKVKYALLQRLHK</sequence>
<protein>
    <submittedName>
        <fullName evidence="8">NYNRIN-like isoform X1</fullName>
    </submittedName>
</protein>
<dbReference type="AlphaFoldDB" id="A0AAD1R791"/>
<keyword evidence="9" id="KW-1185">Reference proteome</keyword>
<keyword evidence="4" id="KW-0255">Endonuclease</keyword>
<dbReference type="EMBL" id="OW240912">
    <property type="protein sequence ID" value="CAH2225109.1"/>
    <property type="molecule type" value="Genomic_DNA"/>
</dbReference>
<dbReference type="GO" id="GO:0003964">
    <property type="term" value="F:RNA-directed DNA polymerase activity"/>
    <property type="evidence" value="ECO:0007669"/>
    <property type="project" value="UniProtKB-KW"/>
</dbReference>
<evidence type="ECO:0000313" key="8">
    <source>
        <dbReference type="EMBL" id="CAH2225109.1"/>
    </source>
</evidence>
<organism evidence="8 9">
    <name type="scientific">Pelobates cultripes</name>
    <name type="common">Western spadefoot toad</name>
    <dbReference type="NCBI Taxonomy" id="61616"/>
    <lineage>
        <taxon>Eukaryota</taxon>
        <taxon>Metazoa</taxon>
        <taxon>Chordata</taxon>
        <taxon>Craniata</taxon>
        <taxon>Vertebrata</taxon>
        <taxon>Euteleostomi</taxon>
        <taxon>Amphibia</taxon>
        <taxon>Batrachia</taxon>
        <taxon>Anura</taxon>
        <taxon>Pelobatoidea</taxon>
        <taxon>Pelobatidae</taxon>
        <taxon>Pelobates</taxon>
    </lineage>
</organism>
<dbReference type="GO" id="GO:0016787">
    <property type="term" value="F:hydrolase activity"/>
    <property type="evidence" value="ECO:0007669"/>
    <property type="project" value="UniProtKB-KW"/>
</dbReference>
<evidence type="ECO:0000256" key="3">
    <source>
        <dbReference type="ARBA" id="ARBA00022722"/>
    </source>
</evidence>
<dbReference type="InterPro" id="IPR041588">
    <property type="entry name" value="Integrase_H2C2"/>
</dbReference>
<dbReference type="Proteomes" id="UP001295444">
    <property type="component" value="Chromosome 01"/>
</dbReference>
<evidence type="ECO:0000259" key="7">
    <source>
        <dbReference type="PROSITE" id="PS50994"/>
    </source>
</evidence>
<evidence type="ECO:0000256" key="1">
    <source>
        <dbReference type="ARBA" id="ARBA00022679"/>
    </source>
</evidence>
<feature type="domain" description="Integrase catalytic" evidence="7">
    <location>
        <begin position="229"/>
        <end position="330"/>
    </location>
</feature>
<name>A0AAD1R791_PELCU</name>
<evidence type="ECO:0000256" key="6">
    <source>
        <dbReference type="ARBA" id="ARBA00022918"/>
    </source>
</evidence>
<keyword evidence="3" id="KW-0540">Nuclease</keyword>
<dbReference type="Pfam" id="PF00665">
    <property type="entry name" value="rve"/>
    <property type="match status" value="1"/>
</dbReference>
<proteinExistence type="predicted"/>
<dbReference type="GO" id="GO:0015074">
    <property type="term" value="P:DNA integration"/>
    <property type="evidence" value="ECO:0007669"/>
    <property type="project" value="InterPro"/>
</dbReference>
<evidence type="ECO:0000256" key="5">
    <source>
        <dbReference type="ARBA" id="ARBA00022801"/>
    </source>
</evidence>
<keyword evidence="6" id="KW-0695">RNA-directed DNA polymerase</keyword>
<gene>
    <name evidence="8" type="ORF">PECUL_23A013649</name>
</gene>
<dbReference type="Pfam" id="PF17921">
    <property type="entry name" value="Integrase_H2C2"/>
    <property type="match status" value="1"/>
</dbReference>
<accession>A0AAD1R791</accession>
<dbReference type="Gene3D" id="1.10.340.70">
    <property type="match status" value="1"/>
</dbReference>
<dbReference type="GO" id="GO:0004519">
    <property type="term" value="F:endonuclease activity"/>
    <property type="evidence" value="ECO:0007669"/>
    <property type="project" value="UniProtKB-KW"/>
</dbReference>